<sequence length="399" mass="44063">MAIRIAEFFSGSVRVLVLKDQSRTVLSALIARGVPLFDVEHVASEQYQLTLSLAHVKELVRAVRLASAKVQFINKWGLPFVLWRARRRKAFIGGALFFVLALYTLSGFIWHVEIEGTDQPEVIQAALQKLHVYPGGLLYRVVDQDALQLALLDALPDLSWVGVRMHGTSIYIRVISRIQGAKVQPTTPQDIVAKVPGVVAIVLADNGQAVVKPGQFVTPGTILISGVLEDGKSVHASGIVRGIVWYRSDVTLSQKTTVDLLSGEHVSHDYLMLGKFALQIWGFSHPPYTHEEVQSIDVPLKLWDLTLPLVLRKETVYEAIPHTVALTESALTARGLQFAATDVLAKCKGEGKVLRQNILQRKLEHGKLYMTVWTEVLQDIGINQAISPQKPETGKKITG</sequence>
<dbReference type="InterPro" id="IPR010690">
    <property type="entry name" value="YqfD"/>
</dbReference>
<dbReference type="PIRSF" id="PIRSF029895">
    <property type="entry name" value="SpoIV"/>
    <property type="match status" value="1"/>
</dbReference>
<evidence type="ECO:0000313" key="2">
    <source>
        <dbReference type="EMBL" id="PWI56845.1"/>
    </source>
</evidence>
<organism evidence="2 3">
    <name type="scientific">Sulfoacidibacillus thermotolerans</name>
    <name type="common">Acidibacillus sulfuroxidans</name>
    <dbReference type="NCBI Taxonomy" id="1765684"/>
    <lineage>
        <taxon>Bacteria</taxon>
        <taxon>Bacillati</taxon>
        <taxon>Bacillota</taxon>
        <taxon>Bacilli</taxon>
        <taxon>Bacillales</taxon>
        <taxon>Alicyclobacillaceae</taxon>
        <taxon>Sulfoacidibacillus</taxon>
    </lineage>
</organism>
<feature type="transmembrane region" description="Helical" evidence="1">
    <location>
        <begin position="90"/>
        <end position="110"/>
    </location>
</feature>
<dbReference type="Proteomes" id="UP000245380">
    <property type="component" value="Unassembled WGS sequence"/>
</dbReference>
<keyword evidence="3" id="KW-1185">Reference proteome</keyword>
<evidence type="ECO:0000313" key="3">
    <source>
        <dbReference type="Proteomes" id="UP000245380"/>
    </source>
</evidence>
<dbReference type="Pfam" id="PF06898">
    <property type="entry name" value="YqfD"/>
    <property type="match status" value="1"/>
</dbReference>
<evidence type="ECO:0000256" key="1">
    <source>
        <dbReference type="SAM" id="Phobius"/>
    </source>
</evidence>
<keyword evidence="1" id="KW-0472">Membrane</keyword>
<protein>
    <recommendedName>
        <fullName evidence="4">Sporulation protein YqfD</fullName>
    </recommendedName>
</protein>
<gene>
    <name evidence="2" type="ORF">BM613_11430</name>
</gene>
<dbReference type="AlphaFoldDB" id="A0A2U3D6E5"/>
<reference evidence="2 3" key="1">
    <citation type="submission" date="2016-11" db="EMBL/GenBank/DDBJ databases">
        <title>Comparative genomics of Acidibacillus ferroxidans species.</title>
        <authorList>
            <person name="Oliveira G."/>
            <person name="Nunes G."/>
            <person name="Oliveira R."/>
            <person name="Araujo F."/>
            <person name="Salim A."/>
            <person name="Scholte L."/>
            <person name="Morais D."/>
            <person name="Nancucheo I."/>
            <person name="Johnson D.B."/>
            <person name="Grail B."/>
            <person name="Bittencourt J."/>
            <person name="Valadares R."/>
        </authorList>
    </citation>
    <scope>NUCLEOTIDE SEQUENCE [LARGE SCALE GENOMIC DNA]</scope>
    <source>
        <strain evidence="2 3">Y002</strain>
    </source>
</reference>
<dbReference type="RefSeq" id="WP_109431340.1">
    <property type="nucleotide sequence ID" value="NZ_MPDK01000024.1"/>
</dbReference>
<dbReference type="OrthoDB" id="1640349at2"/>
<keyword evidence="1" id="KW-0812">Transmembrane</keyword>
<dbReference type="EMBL" id="MPDK01000024">
    <property type="protein sequence ID" value="PWI56845.1"/>
    <property type="molecule type" value="Genomic_DNA"/>
</dbReference>
<accession>A0A2U3D6E5</accession>
<evidence type="ECO:0008006" key="4">
    <source>
        <dbReference type="Google" id="ProtNLM"/>
    </source>
</evidence>
<name>A0A2U3D6E5_SULT2</name>
<proteinExistence type="predicted"/>
<comment type="caution">
    <text evidence="2">The sequence shown here is derived from an EMBL/GenBank/DDBJ whole genome shotgun (WGS) entry which is preliminary data.</text>
</comment>
<keyword evidence="1" id="KW-1133">Transmembrane helix</keyword>